<name>A0A8J4ARD8_9CHLO</name>
<evidence type="ECO:0008006" key="3">
    <source>
        <dbReference type="Google" id="ProtNLM"/>
    </source>
</evidence>
<protein>
    <recommendedName>
        <fullName evidence="3">SET domain-containing protein</fullName>
    </recommendedName>
</protein>
<dbReference type="InterPro" id="IPR050600">
    <property type="entry name" value="SETD3_SETD6_MTase"/>
</dbReference>
<reference evidence="1" key="1">
    <citation type="journal article" date="2021" name="Proc. Natl. Acad. Sci. U.S.A.">
        <title>Three genomes in the algal genus Volvox reveal the fate of a haploid sex-determining region after a transition to homothallism.</title>
        <authorList>
            <person name="Yamamoto K."/>
            <person name="Hamaji T."/>
            <person name="Kawai-Toyooka H."/>
            <person name="Matsuzaki R."/>
            <person name="Takahashi F."/>
            <person name="Nishimura Y."/>
            <person name="Kawachi M."/>
            <person name="Noguchi H."/>
            <person name="Minakuchi Y."/>
            <person name="Umen J.G."/>
            <person name="Toyoda A."/>
            <person name="Nozaki H."/>
        </authorList>
    </citation>
    <scope>NUCLEOTIDE SEQUENCE</scope>
    <source>
        <strain evidence="1">NIES-3780</strain>
    </source>
</reference>
<organism evidence="1 2">
    <name type="scientific">Volvox africanus</name>
    <dbReference type="NCBI Taxonomy" id="51714"/>
    <lineage>
        <taxon>Eukaryota</taxon>
        <taxon>Viridiplantae</taxon>
        <taxon>Chlorophyta</taxon>
        <taxon>core chlorophytes</taxon>
        <taxon>Chlorophyceae</taxon>
        <taxon>CS clade</taxon>
        <taxon>Chlamydomonadales</taxon>
        <taxon>Volvocaceae</taxon>
        <taxon>Volvox</taxon>
    </lineage>
</organism>
<comment type="caution">
    <text evidence="1">The sequence shown here is derived from an EMBL/GenBank/DDBJ whole genome shotgun (WGS) entry which is preliminary data.</text>
</comment>
<keyword evidence="2" id="KW-1185">Reference proteome</keyword>
<dbReference type="Proteomes" id="UP000747399">
    <property type="component" value="Unassembled WGS sequence"/>
</dbReference>
<dbReference type="InterPro" id="IPR046341">
    <property type="entry name" value="SET_dom_sf"/>
</dbReference>
<dbReference type="Gene3D" id="3.90.1410.10">
    <property type="entry name" value="set domain protein methyltransferase, domain 1"/>
    <property type="match status" value="1"/>
</dbReference>
<proteinExistence type="predicted"/>
<gene>
    <name evidence="1" type="ORF">Vafri_3000</name>
</gene>
<evidence type="ECO:0000313" key="2">
    <source>
        <dbReference type="Proteomes" id="UP000747399"/>
    </source>
</evidence>
<dbReference type="SUPFAM" id="SSF82199">
    <property type="entry name" value="SET domain"/>
    <property type="match status" value="1"/>
</dbReference>
<evidence type="ECO:0000313" key="1">
    <source>
        <dbReference type="EMBL" id="GIL45864.1"/>
    </source>
</evidence>
<dbReference type="EMBL" id="BNCO01000003">
    <property type="protein sequence ID" value="GIL45864.1"/>
    <property type="molecule type" value="Genomic_DNA"/>
</dbReference>
<dbReference type="CDD" id="cd10527">
    <property type="entry name" value="SET_LSMT"/>
    <property type="match status" value="1"/>
</dbReference>
<dbReference type="PANTHER" id="PTHR13271">
    <property type="entry name" value="UNCHARACTERIZED PUTATIVE METHYLTRANSFERASE"/>
    <property type="match status" value="1"/>
</dbReference>
<dbReference type="AlphaFoldDB" id="A0A8J4ARD8"/>
<dbReference type="GO" id="GO:0016279">
    <property type="term" value="F:protein-lysine N-methyltransferase activity"/>
    <property type="evidence" value="ECO:0007669"/>
    <property type="project" value="TreeGrafter"/>
</dbReference>
<accession>A0A8J4ARD8</accession>
<sequence length="344" mass="37448">MRGIVTRAAFPCAEALCAHPSRINYVRKPERLQPSAAIREALCEAVQDTADVEIPLLAVDASLRSWIQIHGGAVGKTLRLVDNAPCGCRGIITTASLPSELVQAVPLILVPESLYMTTDNARKLLQPLESKRFGLSFWHKELPGAVQLAVLLAMERRRGEDSFWAPYIRSLPSDVPCAWALCDDDLQKMLAALGPGAEDWSHAVAAARSSVHQRAEHAVKRYGKHLLAELSVEDVVWALGQVLSRSFGNDPDIALAPFIDLCNHRHGAPRPGGFVDERDGVSYAFIASSSNNNNSSCERVHALAAGEEVYISYVMAKADPLTTFLNLGFVPPELLPLRLGCREG</sequence>
<dbReference type="PANTHER" id="PTHR13271:SF145">
    <property type="entry name" value="SET DOMAIN-CONTAINING PROTEIN"/>
    <property type="match status" value="1"/>
</dbReference>